<protein>
    <submittedName>
        <fullName evidence="1">Uncharacterized protein</fullName>
    </submittedName>
</protein>
<keyword evidence="2" id="KW-1185">Reference proteome</keyword>
<proteinExistence type="predicted"/>
<sequence length="156" mass="17414">MFGHILRRRSYKPLNFPTSSARSYSTAETKSLGTELKASFKNSSVQLLLVLVLGSTVLNIMKEKNFQEDVLRGLEWQKKSLRELKEELASSEAGPDDVREQLRKVNDRAEVLGLKGSYFEGIDYSVKTEDTGKSAAKGQRLAVSTQDSVKAPVKFL</sequence>
<evidence type="ECO:0000313" key="2">
    <source>
        <dbReference type="Proteomes" id="UP000019384"/>
    </source>
</evidence>
<accession>W6MQU6</accession>
<name>W6MQU6_9ASCO</name>
<dbReference type="RefSeq" id="XP_022461098.1">
    <property type="nucleotide sequence ID" value="XM_022606247.1"/>
</dbReference>
<evidence type="ECO:0000313" key="1">
    <source>
        <dbReference type="EMBL" id="CDK29109.1"/>
    </source>
</evidence>
<dbReference type="EMBL" id="HG793130">
    <property type="protein sequence ID" value="CDK29109.1"/>
    <property type="molecule type" value="Genomic_DNA"/>
</dbReference>
<dbReference type="AlphaFoldDB" id="W6MQU6"/>
<organism evidence="1 2">
    <name type="scientific">Kuraishia capsulata CBS 1993</name>
    <dbReference type="NCBI Taxonomy" id="1382522"/>
    <lineage>
        <taxon>Eukaryota</taxon>
        <taxon>Fungi</taxon>
        <taxon>Dikarya</taxon>
        <taxon>Ascomycota</taxon>
        <taxon>Saccharomycotina</taxon>
        <taxon>Pichiomycetes</taxon>
        <taxon>Pichiales</taxon>
        <taxon>Pichiaceae</taxon>
        <taxon>Kuraishia</taxon>
    </lineage>
</organism>
<dbReference type="Proteomes" id="UP000019384">
    <property type="component" value="Unassembled WGS sequence"/>
</dbReference>
<reference evidence="1" key="1">
    <citation type="submission" date="2013-12" db="EMBL/GenBank/DDBJ databases">
        <authorList>
            <person name="Genoscope - CEA"/>
        </authorList>
    </citation>
    <scope>NUCLEOTIDE SEQUENCE</scope>
    <source>
        <strain evidence="1">CBS 1993</strain>
    </source>
</reference>
<gene>
    <name evidence="1" type="ORF">KUCA_T00005096001</name>
</gene>
<reference evidence="1" key="2">
    <citation type="submission" date="2014-02" db="EMBL/GenBank/DDBJ databases">
        <title>Complete DNA sequence of /Kuraishia capsulata/ illustrates novel genomic features among budding yeasts (/Saccharomycotina/).</title>
        <authorList>
            <person name="Morales L."/>
            <person name="Noel B."/>
            <person name="Porcel B."/>
            <person name="Marcet-Houben M."/>
            <person name="Hullo M-F."/>
            <person name="Sacerdot C."/>
            <person name="Tekaia F."/>
            <person name="Leh-Louis V."/>
            <person name="Despons L."/>
            <person name="Khanna V."/>
            <person name="Aury J-M."/>
            <person name="Barbe V."/>
            <person name="Couloux A."/>
            <person name="Labadie K."/>
            <person name="Pelletier E."/>
            <person name="Souciet J-L."/>
            <person name="Boekhout T."/>
            <person name="Gabaldon T."/>
            <person name="Wincker P."/>
            <person name="Dujon B."/>
        </authorList>
    </citation>
    <scope>NUCLEOTIDE SEQUENCE</scope>
    <source>
        <strain evidence="1">CBS 1993</strain>
    </source>
</reference>
<dbReference type="GeneID" id="34522486"/>
<dbReference type="HOGENOM" id="CLU_1686892_0_0_1"/>